<keyword evidence="2 4" id="KW-0064">Aspartyl protease</keyword>
<evidence type="ECO:0000256" key="4">
    <source>
        <dbReference type="RuleBase" id="RU000454"/>
    </source>
</evidence>
<dbReference type="PANTHER" id="PTHR47966">
    <property type="entry name" value="BETA-SITE APP-CLEAVING ENZYME, ISOFORM A-RELATED"/>
    <property type="match status" value="1"/>
</dbReference>
<feature type="chain" id="PRO_5031237060" description="Peptidase A1 domain-containing protein" evidence="5">
    <location>
        <begin position="18"/>
        <end position="469"/>
    </location>
</feature>
<dbReference type="EMBL" id="CP069044">
    <property type="protein sequence ID" value="QRD07293.1"/>
    <property type="molecule type" value="Genomic_DNA"/>
</dbReference>
<dbReference type="InterPro" id="IPR034164">
    <property type="entry name" value="Pepsin-like_dom"/>
</dbReference>
<feature type="active site" evidence="3">
    <location>
        <position position="99"/>
    </location>
</feature>
<accession>A0A7U2ICK7</accession>
<evidence type="ECO:0000313" key="7">
    <source>
        <dbReference type="EMBL" id="QRD07293.1"/>
    </source>
</evidence>
<dbReference type="PROSITE" id="PS00141">
    <property type="entry name" value="ASP_PROTEASE"/>
    <property type="match status" value="2"/>
</dbReference>
<dbReference type="CDD" id="cd05471">
    <property type="entry name" value="pepsin_like"/>
    <property type="match status" value="1"/>
</dbReference>
<keyword evidence="5" id="KW-0732">Signal</keyword>
<proteinExistence type="inferred from homology"/>
<dbReference type="PROSITE" id="PS51767">
    <property type="entry name" value="PEPTIDASE_A1"/>
    <property type="match status" value="1"/>
</dbReference>
<evidence type="ECO:0000256" key="1">
    <source>
        <dbReference type="ARBA" id="ARBA00007447"/>
    </source>
</evidence>
<evidence type="ECO:0000256" key="2">
    <source>
        <dbReference type="ARBA" id="ARBA00022750"/>
    </source>
</evidence>
<gene>
    <name evidence="7" type="ORF">JI435_124820</name>
</gene>
<dbReference type="InterPro" id="IPR001969">
    <property type="entry name" value="Aspartic_peptidase_AS"/>
</dbReference>
<feature type="signal peptide" evidence="5">
    <location>
        <begin position="1"/>
        <end position="17"/>
    </location>
</feature>
<dbReference type="OrthoDB" id="15189at2759"/>
<dbReference type="InterPro" id="IPR021109">
    <property type="entry name" value="Peptidase_aspartic_dom_sf"/>
</dbReference>
<dbReference type="GO" id="GO:0004190">
    <property type="term" value="F:aspartic-type endopeptidase activity"/>
    <property type="evidence" value="ECO:0007669"/>
    <property type="project" value="UniProtKB-KW"/>
</dbReference>
<feature type="domain" description="Peptidase A1" evidence="6">
    <location>
        <begin position="83"/>
        <end position="448"/>
    </location>
</feature>
<dbReference type="InterPro" id="IPR001461">
    <property type="entry name" value="Aspartic_peptidase_A1"/>
</dbReference>
<evidence type="ECO:0000256" key="5">
    <source>
        <dbReference type="SAM" id="SignalP"/>
    </source>
</evidence>
<dbReference type="GO" id="GO:0006508">
    <property type="term" value="P:proteolysis"/>
    <property type="evidence" value="ECO:0007669"/>
    <property type="project" value="UniProtKB-KW"/>
</dbReference>
<comment type="similarity">
    <text evidence="1 4">Belongs to the peptidase A1 family.</text>
</comment>
<dbReference type="PRINTS" id="PR00792">
    <property type="entry name" value="PEPSIN"/>
</dbReference>
<evidence type="ECO:0000313" key="8">
    <source>
        <dbReference type="Proteomes" id="UP000663193"/>
    </source>
</evidence>
<dbReference type="AlphaFoldDB" id="A0A7U2ICK7"/>
<dbReference type="OMA" id="PIFATMY"/>
<name>A0A7U2ICK7_PHANO</name>
<dbReference type="InterPro" id="IPR033121">
    <property type="entry name" value="PEPTIDASE_A1"/>
</dbReference>
<dbReference type="PANTHER" id="PTHR47966:SF47">
    <property type="entry name" value="ENDOPEPTIDASE, PUTATIVE (AFU_ORTHOLOGUE AFUA_3G01220)-RELATED"/>
    <property type="match status" value="1"/>
</dbReference>
<dbReference type="Pfam" id="PF00026">
    <property type="entry name" value="Asp"/>
    <property type="match status" value="1"/>
</dbReference>
<evidence type="ECO:0000259" key="6">
    <source>
        <dbReference type="PROSITE" id="PS51767"/>
    </source>
</evidence>
<feature type="active site" evidence="3">
    <location>
        <position position="331"/>
    </location>
</feature>
<keyword evidence="8" id="KW-1185">Reference proteome</keyword>
<organism evidence="7 8">
    <name type="scientific">Phaeosphaeria nodorum (strain SN15 / ATCC MYA-4574 / FGSC 10173)</name>
    <name type="common">Glume blotch fungus</name>
    <name type="synonym">Parastagonospora nodorum</name>
    <dbReference type="NCBI Taxonomy" id="321614"/>
    <lineage>
        <taxon>Eukaryota</taxon>
        <taxon>Fungi</taxon>
        <taxon>Dikarya</taxon>
        <taxon>Ascomycota</taxon>
        <taxon>Pezizomycotina</taxon>
        <taxon>Dothideomycetes</taxon>
        <taxon>Pleosporomycetidae</taxon>
        <taxon>Pleosporales</taxon>
        <taxon>Pleosporineae</taxon>
        <taxon>Phaeosphaeriaceae</taxon>
        <taxon>Parastagonospora</taxon>
    </lineage>
</organism>
<keyword evidence="4" id="KW-0645">Protease</keyword>
<keyword evidence="4" id="KW-0378">Hydrolase</keyword>
<dbReference type="SUPFAM" id="SSF50630">
    <property type="entry name" value="Acid proteases"/>
    <property type="match status" value="1"/>
</dbReference>
<dbReference type="VEuPathDB" id="FungiDB:JI435_124820"/>
<dbReference type="Gene3D" id="2.40.70.10">
    <property type="entry name" value="Acid Proteases"/>
    <property type="match status" value="2"/>
</dbReference>
<sequence>MQLTGLLLLTAASSVVAVPAYDAETDNVVELEAHPNPNLVSLPSTQHLARRRTDILSRRLARRQTYPNANVNEDLIGVGGRIYITNVTMAGQKFAMVIDTGSSDTWLATTNFQCLDPDYGTPLSNTYCAFPSYYNRAGSSTWRSINADFNVTYAGGEFLNGKLGTENLGIGGISRGQSPFVTVKQTIGAVDSGYWNGDGISSGLMGLAYPALAKGINNRQLNYTSILYTLFQNPSIPPVFSLALRRPTTAQPRAGGLLAIGGIPSSITNDGRWVQVPVQPLVQGIYAYYSITVDGYDITPPTASGTPTSSRAPTATPTGRYASSKQNMIIDSGTSLLYFPDEIASYIASLFDPPARYISSTNTYVVLCTARAPRVGVRIGGQSYFISEADLMNKGPGAVGGSYVGAGTGECAVAIQNAMGGTLVLGDAWLKNVVVVFDLANATDIGVGGSDAKKNGGGAVRIVGREVYT</sequence>
<dbReference type="Proteomes" id="UP000663193">
    <property type="component" value="Chromosome 22"/>
</dbReference>
<protein>
    <recommendedName>
        <fullName evidence="6">Peptidase A1 domain-containing protein</fullName>
    </recommendedName>
</protein>
<evidence type="ECO:0000256" key="3">
    <source>
        <dbReference type="PIRSR" id="PIRSR601461-1"/>
    </source>
</evidence>
<reference evidence="8" key="1">
    <citation type="journal article" date="2021" name="BMC Genomics">
        <title>Chromosome-level genome assembly and manually-curated proteome of model necrotroph Parastagonospora nodorum Sn15 reveals a genome-wide trove of candidate effector homologs, and redundancy of virulence-related functions within an accessory chromosome.</title>
        <authorList>
            <person name="Bertazzoni S."/>
            <person name="Jones D.A.B."/>
            <person name="Phan H.T."/>
            <person name="Tan K.-C."/>
            <person name="Hane J.K."/>
        </authorList>
    </citation>
    <scope>NUCLEOTIDE SEQUENCE [LARGE SCALE GENOMIC DNA]</scope>
    <source>
        <strain evidence="8">SN15 / ATCC MYA-4574 / FGSC 10173)</strain>
    </source>
</reference>